<evidence type="ECO:0000256" key="1">
    <source>
        <dbReference type="ARBA" id="ARBA00010877"/>
    </source>
</evidence>
<evidence type="ECO:0000256" key="7">
    <source>
        <dbReference type="RuleBase" id="RU363000"/>
    </source>
</evidence>
<dbReference type="InterPro" id="IPR019133">
    <property type="entry name" value="MIC60"/>
</dbReference>
<evidence type="ECO:0000256" key="2">
    <source>
        <dbReference type="ARBA" id="ARBA00022692"/>
    </source>
</evidence>
<accession>A0A0C2DUG5</accession>
<evidence type="ECO:0000313" key="8">
    <source>
        <dbReference type="EMBL" id="KIH66442.1"/>
    </source>
</evidence>
<dbReference type="GO" id="GO:0005743">
    <property type="term" value="C:mitochondrial inner membrane"/>
    <property type="evidence" value="ECO:0007669"/>
    <property type="project" value="UniProtKB-SubCell"/>
</dbReference>
<dbReference type="EMBL" id="KN727117">
    <property type="protein sequence ID" value="KIH66442.1"/>
    <property type="molecule type" value="Genomic_DNA"/>
</dbReference>
<comment type="subunit">
    <text evidence="7">Component of the mitochondrial contact site and cristae organizing system (MICOS) complex.</text>
</comment>
<comment type="subcellular location">
    <subcellularLocation>
        <location evidence="7">Mitochondrion inner membrane</location>
        <topology evidence="7">Single-pass membrane protein</topology>
    </subcellularLocation>
</comment>
<evidence type="ECO:0000313" key="9">
    <source>
        <dbReference type="Proteomes" id="UP000054047"/>
    </source>
</evidence>
<keyword evidence="3 7" id="KW-0999">Mitochondrion inner membrane</keyword>
<evidence type="ECO:0000256" key="4">
    <source>
        <dbReference type="ARBA" id="ARBA00022989"/>
    </source>
</evidence>
<keyword evidence="5 7" id="KW-0496">Mitochondrion</keyword>
<gene>
    <name evidence="8" type="ORF">ANCDUO_03227</name>
</gene>
<keyword evidence="9" id="KW-1185">Reference proteome</keyword>
<comment type="function">
    <text evidence="7">Component of the MICOS complex, a large protein complex of the mitochondrial inner membrane that plays crucial roles in the maintenance of crista junctions, inner membrane architecture, and formation of contact sites to the outer membrane.</text>
</comment>
<keyword evidence="6" id="KW-0472">Membrane</keyword>
<protein>
    <recommendedName>
        <fullName evidence="7">MICOS complex subunit MIC60</fullName>
    </recommendedName>
    <alternativeName>
        <fullName evidence="7">Mitofilin</fullName>
    </alternativeName>
</protein>
<comment type="similarity">
    <text evidence="1 7">Belongs to the MICOS complex subunit Mic60 family.</text>
</comment>
<reference evidence="8 9" key="1">
    <citation type="submission" date="2013-12" db="EMBL/GenBank/DDBJ databases">
        <title>Draft genome of the parsitic nematode Ancylostoma duodenale.</title>
        <authorList>
            <person name="Mitreva M."/>
        </authorList>
    </citation>
    <scope>NUCLEOTIDE SEQUENCE [LARGE SCALE GENOMIC DNA]</scope>
    <source>
        <strain evidence="8 9">Zhejiang</strain>
    </source>
</reference>
<dbReference type="OrthoDB" id="10261039at2759"/>
<dbReference type="AlphaFoldDB" id="A0A0C2DUG5"/>
<evidence type="ECO:0000256" key="5">
    <source>
        <dbReference type="ARBA" id="ARBA00023128"/>
    </source>
</evidence>
<evidence type="ECO:0000256" key="6">
    <source>
        <dbReference type="ARBA" id="ARBA00023136"/>
    </source>
</evidence>
<organism evidence="8 9">
    <name type="scientific">Ancylostoma duodenale</name>
    <dbReference type="NCBI Taxonomy" id="51022"/>
    <lineage>
        <taxon>Eukaryota</taxon>
        <taxon>Metazoa</taxon>
        <taxon>Ecdysozoa</taxon>
        <taxon>Nematoda</taxon>
        <taxon>Chromadorea</taxon>
        <taxon>Rhabditida</taxon>
        <taxon>Rhabditina</taxon>
        <taxon>Rhabditomorpha</taxon>
        <taxon>Strongyloidea</taxon>
        <taxon>Ancylostomatidae</taxon>
        <taxon>Ancylostomatinae</taxon>
        <taxon>Ancylostoma</taxon>
    </lineage>
</organism>
<dbReference type="Pfam" id="PF09731">
    <property type="entry name" value="Mitofilin"/>
    <property type="match status" value="1"/>
</dbReference>
<keyword evidence="2 7" id="KW-0812">Transmembrane</keyword>
<keyword evidence="4" id="KW-1133">Transmembrane helix</keyword>
<evidence type="ECO:0000256" key="3">
    <source>
        <dbReference type="ARBA" id="ARBA00022792"/>
    </source>
</evidence>
<dbReference type="Proteomes" id="UP000054047">
    <property type="component" value="Unassembled WGS sequence"/>
</dbReference>
<name>A0A0C2DUG5_9BILA</name>
<sequence length="104" mass="11833">MAVVEWILLWSPQPGQILKDYSRMDFCGRMVSVWTTACECEDAFVDALIAAFPEESKTKGVYTEQDLKNRFNKRNFDYEGKAGKKDNNEFAATSSNYTAFLIAV</sequence>
<proteinExistence type="inferred from homology"/>